<dbReference type="GO" id="GO:0003677">
    <property type="term" value="F:DNA binding"/>
    <property type="evidence" value="ECO:0007669"/>
    <property type="project" value="UniProtKB-KW"/>
</dbReference>
<dbReference type="EMBL" id="VITN01000004">
    <property type="protein sequence ID" value="TWB21864.1"/>
    <property type="molecule type" value="Genomic_DNA"/>
</dbReference>
<name>A0A560FJS1_9PROT</name>
<dbReference type="CDD" id="cd07377">
    <property type="entry name" value="WHTH_GntR"/>
    <property type="match status" value="1"/>
</dbReference>
<protein>
    <submittedName>
        <fullName evidence="5">GntR family transcriptional regulator</fullName>
    </submittedName>
</protein>
<dbReference type="PANTHER" id="PTHR43537">
    <property type="entry name" value="TRANSCRIPTIONAL REGULATOR, GNTR FAMILY"/>
    <property type="match status" value="1"/>
</dbReference>
<dbReference type="PROSITE" id="PS50949">
    <property type="entry name" value="HTH_GNTR"/>
    <property type="match status" value="1"/>
</dbReference>
<dbReference type="InterPro" id="IPR036388">
    <property type="entry name" value="WH-like_DNA-bd_sf"/>
</dbReference>
<dbReference type="Pfam" id="PF00392">
    <property type="entry name" value="GntR"/>
    <property type="match status" value="1"/>
</dbReference>
<dbReference type="InterPro" id="IPR036390">
    <property type="entry name" value="WH_DNA-bd_sf"/>
</dbReference>
<evidence type="ECO:0000313" key="5">
    <source>
        <dbReference type="EMBL" id="TWB21864.1"/>
    </source>
</evidence>
<dbReference type="SMART" id="SM00345">
    <property type="entry name" value="HTH_GNTR"/>
    <property type="match status" value="1"/>
</dbReference>
<keyword evidence="1" id="KW-0805">Transcription regulation</keyword>
<dbReference type="PANTHER" id="PTHR43537:SF5">
    <property type="entry name" value="UXU OPERON TRANSCRIPTIONAL REGULATOR"/>
    <property type="match status" value="1"/>
</dbReference>
<proteinExistence type="predicted"/>
<dbReference type="SUPFAM" id="SSF46785">
    <property type="entry name" value="Winged helix' DNA-binding domain"/>
    <property type="match status" value="1"/>
</dbReference>
<dbReference type="Gene3D" id="1.20.120.530">
    <property type="entry name" value="GntR ligand-binding domain-like"/>
    <property type="match status" value="1"/>
</dbReference>
<dbReference type="Proteomes" id="UP000319859">
    <property type="component" value="Unassembled WGS sequence"/>
</dbReference>
<reference evidence="5 6" key="1">
    <citation type="submission" date="2019-06" db="EMBL/GenBank/DDBJ databases">
        <title>Genomic Encyclopedia of Type Strains, Phase IV (KMG-V): Genome sequencing to study the core and pangenomes of soil and plant-associated prokaryotes.</title>
        <authorList>
            <person name="Whitman W."/>
        </authorList>
    </citation>
    <scope>NUCLEOTIDE SEQUENCE [LARGE SCALE GENOMIC DNA]</scope>
    <source>
        <strain evidence="5 6">BR 11880</strain>
    </source>
</reference>
<evidence type="ECO:0000259" key="4">
    <source>
        <dbReference type="PROSITE" id="PS50949"/>
    </source>
</evidence>
<dbReference type="Pfam" id="PF07729">
    <property type="entry name" value="FCD"/>
    <property type="match status" value="1"/>
</dbReference>
<dbReference type="RefSeq" id="WP_211115150.1">
    <property type="nucleotide sequence ID" value="NZ_VITN01000004.1"/>
</dbReference>
<evidence type="ECO:0000256" key="1">
    <source>
        <dbReference type="ARBA" id="ARBA00023015"/>
    </source>
</evidence>
<gene>
    <name evidence="5" type="ORF">FBZ89_104112</name>
</gene>
<feature type="domain" description="HTH gntR-type" evidence="4">
    <location>
        <begin position="21"/>
        <end position="89"/>
    </location>
</feature>
<sequence length="250" mass="27331">MVPPPASPLPASAALQPLPSADRIAAVSAALAAFIAEGALQPGDRLPTERELMARLAVGRSTVREVIRQFQARGLVETRKGSGTYLLRAITPGAVHVSLTIDAGLLRDRLLQTLEIRRGLEVAASEAAARRATPADLAVLEEKLVAMERVHLDQGTAGPEDLQFHLAIYDATHNPLFRQLLEQFRETFEHFFEKPFDRPDFARRSFALHRELFDAIRAGDTEAARMKTLGILAIVEEDIQAMSPTTGSPL</sequence>
<keyword evidence="3" id="KW-0804">Transcription</keyword>
<dbReference type="Gene3D" id="1.10.10.10">
    <property type="entry name" value="Winged helix-like DNA-binding domain superfamily/Winged helix DNA-binding domain"/>
    <property type="match status" value="1"/>
</dbReference>
<dbReference type="PRINTS" id="PR00035">
    <property type="entry name" value="HTHGNTR"/>
</dbReference>
<keyword evidence="2" id="KW-0238">DNA-binding</keyword>
<evidence type="ECO:0000313" key="6">
    <source>
        <dbReference type="Proteomes" id="UP000319859"/>
    </source>
</evidence>
<dbReference type="SMART" id="SM00895">
    <property type="entry name" value="FCD"/>
    <property type="match status" value="1"/>
</dbReference>
<dbReference type="InterPro" id="IPR011711">
    <property type="entry name" value="GntR_C"/>
</dbReference>
<accession>A0A560FJS1</accession>
<organism evidence="5 6">
    <name type="scientific">Nitrospirillum amazonense</name>
    <dbReference type="NCBI Taxonomy" id="28077"/>
    <lineage>
        <taxon>Bacteria</taxon>
        <taxon>Pseudomonadati</taxon>
        <taxon>Pseudomonadota</taxon>
        <taxon>Alphaproteobacteria</taxon>
        <taxon>Rhodospirillales</taxon>
        <taxon>Azospirillaceae</taxon>
        <taxon>Nitrospirillum</taxon>
    </lineage>
</organism>
<dbReference type="InterPro" id="IPR000524">
    <property type="entry name" value="Tscrpt_reg_HTH_GntR"/>
</dbReference>
<dbReference type="SUPFAM" id="SSF48008">
    <property type="entry name" value="GntR ligand-binding domain-like"/>
    <property type="match status" value="1"/>
</dbReference>
<evidence type="ECO:0000256" key="2">
    <source>
        <dbReference type="ARBA" id="ARBA00023125"/>
    </source>
</evidence>
<dbReference type="GO" id="GO:0003700">
    <property type="term" value="F:DNA-binding transcription factor activity"/>
    <property type="evidence" value="ECO:0007669"/>
    <property type="project" value="InterPro"/>
</dbReference>
<dbReference type="InterPro" id="IPR008920">
    <property type="entry name" value="TF_FadR/GntR_C"/>
</dbReference>
<comment type="caution">
    <text evidence="5">The sequence shown here is derived from an EMBL/GenBank/DDBJ whole genome shotgun (WGS) entry which is preliminary data.</text>
</comment>
<dbReference type="AlphaFoldDB" id="A0A560FJS1"/>
<evidence type="ECO:0000256" key="3">
    <source>
        <dbReference type="ARBA" id="ARBA00023163"/>
    </source>
</evidence>